<name>A0ABY8THK8_TETOB</name>
<feature type="region of interest" description="Disordered" evidence="4">
    <location>
        <begin position="26"/>
        <end position="45"/>
    </location>
</feature>
<dbReference type="Gene3D" id="3.40.50.300">
    <property type="entry name" value="P-loop containing nucleotide triphosphate hydrolases"/>
    <property type="match status" value="1"/>
</dbReference>
<evidence type="ECO:0000256" key="4">
    <source>
        <dbReference type="SAM" id="MobiDB-lite"/>
    </source>
</evidence>
<dbReference type="SUPFAM" id="SSF52540">
    <property type="entry name" value="P-loop containing nucleoside triphosphate hydrolases"/>
    <property type="match status" value="1"/>
</dbReference>
<keyword evidence="1" id="KW-0547">Nucleotide-binding</keyword>
<keyword evidence="6" id="KW-1185">Reference proteome</keyword>
<reference evidence="5 6" key="1">
    <citation type="submission" date="2023-05" db="EMBL/GenBank/DDBJ databases">
        <title>A 100% complete, gapless, phased diploid assembly of the Scenedesmus obliquus UTEX 3031 genome.</title>
        <authorList>
            <person name="Biondi T.C."/>
            <person name="Hanschen E.R."/>
            <person name="Kwon T."/>
            <person name="Eng W."/>
            <person name="Kruse C.P.S."/>
            <person name="Koehler S.I."/>
            <person name="Kunde Y."/>
            <person name="Gleasner C.D."/>
            <person name="You Mak K.T."/>
            <person name="Polle J."/>
            <person name="Hovde B.T."/>
            <person name="Starkenburg S.R."/>
        </authorList>
    </citation>
    <scope>NUCLEOTIDE SEQUENCE [LARGE SCALE GENOMIC DNA]</scope>
    <source>
        <strain evidence="5 6">DOE0152z</strain>
    </source>
</reference>
<dbReference type="Proteomes" id="UP001244341">
    <property type="component" value="Chromosome 1b"/>
</dbReference>
<evidence type="ECO:0000313" key="6">
    <source>
        <dbReference type="Proteomes" id="UP001244341"/>
    </source>
</evidence>
<dbReference type="EMBL" id="CP126208">
    <property type="protein sequence ID" value="WIA08404.1"/>
    <property type="molecule type" value="Genomic_DNA"/>
</dbReference>
<keyword evidence="2" id="KW-0378">Hydrolase</keyword>
<accession>A0ABY8THK8</accession>
<dbReference type="InterPro" id="IPR027417">
    <property type="entry name" value="P-loop_NTPase"/>
</dbReference>
<evidence type="ECO:0000313" key="5">
    <source>
        <dbReference type="EMBL" id="WIA08404.1"/>
    </source>
</evidence>
<keyword evidence="3" id="KW-0067">ATP-binding</keyword>
<dbReference type="InterPro" id="IPR004948">
    <property type="entry name" value="Nuc-triphosphatase_THEP1"/>
</dbReference>
<dbReference type="PANTHER" id="PTHR43146:SF1">
    <property type="entry name" value="CANCER-RELATED NUCLEOSIDE-TRIPHOSPHATASE"/>
    <property type="match status" value="1"/>
</dbReference>
<evidence type="ECO:0000256" key="2">
    <source>
        <dbReference type="ARBA" id="ARBA00022801"/>
    </source>
</evidence>
<dbReference type="Pfam" id="PF03266">
    <property type="entry name" value="NTPase_1"/>
    <property type="match status" value="2"/>
</dbReference>
<protein>
    <recommendedName>
        <fullName evidence="7">AAA+ ATPase domain-containing protein</fullName>
    </recommendedName>
</protein>
<evidence type="ECO:0008006" key="7">
    <source>
        <dbReference type="Google" id="ProtNLM"/>
    </source>
</evidence>
<evidence type="ECO:0000256" key="3">
    <source>
        <dbReference type="ARBA" id="ARBA00022840"/>
    </source>
</evidence>
<evidence type="ECO:0000256" key="1">
    <source>
        <dbReference type="ARBA" id="ARBA00022741"/>
    </source>
</evidence>
<proteinExistence type="predicted"/>
<organism evidence="5 6">
    <name type="scientific">Tetradesmus obliquus</name>
    <name type="common">Green alga</name>
    <name type="synonym">Acutodesmus obliquus</name>
    <dbReference type="NCBI Taxonomy" id="3088"/>
    <lineage>
        <taxon>Eukaryota</taxon>
        <taxon>Viridiplantae</taxon>
        <taxon>Chlorophyta</taxon>
        <taxon>core chlorophytes</taxon>
        <taxon>Chlorophyceae</taxon>
        <taxon>CS clade</taxon>
        <taxon>Sphaeropleales</taxon>
        <taxon>Scenedesmaceae</taxon>
        <taxon>Tetradesmus</taxon>
    </lineage>
</organism>
<dbReference type="PANTHER" id="PTHR43146">
    <property type="entry name" value="CANCER-RELATED NUCLEOSIDE-TRIPHOSPHATASE"/>
    <property type="match status" value="1"/>
</dbReference>
<sequence>MGPVGSGDFRDLRKQPSRVALNIRENSLLSDTSGRRPGTQSSKQQSIVAKHDTLIVVLGVLVFLSVGCMRRHIFVTGPPGIGKSTLIRRVLEKLQLAGSFPASHRGSAQAADNALRPQPSSAAAAAAAVGFYTEEVRAGGERQGFDVVTLSGQRGPLARVGTACRGSPMVGHYVVDVPSFEALALPAIAPSHPATRLVVIDDVGKMELLSAAFYPAVQQVLDNPQLLAFGSVPVPRAGRTIPQVEALRARPDVQVATVSRDSRDALVQRLSSQLRQALQQLPGAGASSGPADGVISSQ</sequence>
<gene>
    <name evidence="5" type="ORF">OEZ85_007842</name>
</gene>